<keyword evidence="3" id="KW-1185">Reference proteome</keyword>
<accession>A0A151I7B4</accession>
<dbReference type="STRING" id="456900.A0A151I7B4"/>
<feature type="domain" description="YqaJ viral recombinase" evidence="1">
    <location>
        <begin position="218"/>
        <end position="366"/>
    </location>
</feature>
<name>A0A151I7B4_9HYME</name>
<dbReference type="InterPro" id="IPR051703">
    <property type="entry name" value="NF-kappa-B_Signaling_Reg"/>
</dbReference>
<dbReference type="EMBL" id="KQ978416">
    <property type="protein sequence ID" value="KYM94065.1"/>
    <property type="molecule type" value="Genomic_DNA"/>
</dbReference>
<dbReference type="GO" id="GO:0006281">
    <property type="term" value="P:DNA repair"/>
    <property type="evidence" value="ECO:0007669"/>
    <property type="project" value="UniProtKB-ARBA"/>
</dbReference>
<reference evidence="2 3" key="1">
    <citation type="submission" date="2016-03" db="EMBL/GenBank/DDBJ databases">
        <title>Cyphomyrmex costatus WGS genome.</title>
        <authorList>
            <person name="Nygaard S."/>
            <person name="Hu H."/>
            <person name="Boomsma J."/>
            <person name="Zhang G."/>
        </authorList>
    </citation>
    <scope>NUCLEOTIDE SEQUENCE [LARGE SCALE GENOMIC DNA]</scope>
    <source>
        <strain evidence="2">MS0001</strain>
        <tissue evidence="2">Whole body</tissue>
    </source>
</reference>
<protein>
    <recommendedName>
        <fullName evidence="1">YqaJ viral recombinase domain-containing protein</fullName>
    </recommendedName>
</protein>
<gene>
    <name evidence="2" type="ORF">ALC62_15326</name>
</gene>
<evidence type="ECO:0000313" key="3">
    <source>
        <dbReference type="Proteomes" id="UP000078542"/>
    </source>
</evidence>
<dbReference type="AlphaFoldDB" id="A0A151I7B4"/>
<dbReference type="Gene3D" id="3.90.320.10">
    <property type="match status" value="1"/>
</dbReference>
<dbReference type="Proteomes" id="UP000078542">
    <property type="component" value="Unassembled WGS sequence"/>
</dbReference>
<evidence type="ECO:0000259" key="1">
    <source>
        <dbReference type="Pfam" id="PF09588"/>
    </source>
</evidence>
<sequence length="442" mass="51341">MQEKIAFLKRDLGNVISHVFGEHNECVKIGYFCDGSQKEKEENYIPQLKKYGLYEKLQNVLKYLSWNAKSLLQNKDSNRVETFNSVISKCIGGKRINFGLRGSYQTRCYAAVVAFNTGEPISCLSNIIGTKPGKIAVEFEKKKRCAQTAYSTKKKSVVWKVRCTTTDKDYGPQAEKPDAPPEEMELRKAEHMRMLQDWQMKRVAIEEETKEQAATGIWRYYRTKMITASHFGHICKMRESTSCVSKVKSIIYPQELNVESVKHGTKHEEIARKDMESKLNLKIKCCGLFIDSEIPFLGASPDGLIEEDGIVEIKCPFAARLLTPEDAIVGNISNLRSLYKNKEDKEMSRNHIYYYQIQGQLHITQRQYCIFALWTPLGLKTEKILRDDNFWTEKMVNKLVKFYEQCVLPELLDPRQERHMLIRDPEYIIEAKKRKMIEKQKK</sequence>
<evidence type="ECO:0000313" key="2">
    <source>
        <dbReference type="EMBL" id="KYM94065.1"/>
    </source>
</evidence>
<dbReference type="Pfam" id="PF09588">
    <property type="entry name" value="YqaJ"/>
    <property type="match status" value="1"/>
</dbReference>
<dbReference type="InterPro" id="IPR011604">
    <property type="entry name" value="PDDEXK-like_dom_sf"/>
</dbReference>
<dbReference type="InterPro" id="IPR011335">
    <property type="entry name" value="Restrct_endonuc-II-like"/>
</dbReference>
<proteinExistence type="predicted"/>
<dbReference type="PANTHER" id="PTHR46609">
    <property type="entry name" value="EXONUCLEASE, PHAGE-TYPE/RECB, C-TERMINAL DOMAIN-CONTAINING PROTEIN"/>
    <property type="match status" value="1"/>
</dbReference>
<dbReference type="CDD" id="cd22343">
    <property type="entry name" value="PDDEXK_lambda_exonuclease-like"/>
    <property type="match status" value="1"/>
</dbReference>
<organism evidence="2 3">
    <name type="scientific">Cyphomyrmex costatus</name>
    <dbReference type="NCBI Taxonomy" id="456900"/>
    <lineage>
        <taxon>Eukaryota</taxon>
        <taxon>Metazoa</taxon>
        <taxon>Ecdysozoa</taxon>
        <taxon>Arthropoda</taxon>
        <taxon>Hexapoda</taxon>
        <taxon>Insecta</taxon>
        <taxon>Pterygota</taxon>
        <taxon>Neoptera</taxon>
        <taxon>Endopterygota</taxon>
        <taxon>Hymenoptera</taxon>
        <taxon>Apocrita</taxon>
        <taxon>Aculeata</taxon>
        <taxon>Formicoidea</taxon>
        <taxon>Formicidae</taxon>
        <taxon>Myrmicinae</taxon>
        <taxon>Cyphomyrmex</taxon>
    </lineage>
</organism>
<dbReference type="SUPFAM" id="SSF52980">
    <property type="entry name" value="Restriction endonuclease-like"/>
    <property type="match status" value="1"/>
</dbReference>
<dbReference type="PANTHER" id="PTHR46609:SF8">
    <property type="entry name" value="YQAJ VIRAL RECOMBINASE DOMAIN-CONTAINING PROTEIN"/>
    <property type="match status" value="1"/>
</dbReference>
<dbReference type="InterPro" id="IPR019080">
    <property type="entry name" value="YqaJ_viral_recombinase"/>
</dbReference>